<dbReference type="PANTHER" id="PTHR45629">
    <property type="entry name" value="SNF2/RAD54 FAMILY MEMBER"/>
    <property type="match status" value="1"/>
</dbReference>
<evidence type="ECO:0000313" key="7">
    <source>
        <dbReference type="EMBL" id="PLW36974.1"/>
    </source>
</evidence>
<sequence length="1089" mass="121394">MTSFLAPFNSPGLSTNDERDRELDSDTTFMTRHEASRLNVEYDRCLWRKIQTRKHKTWEGDGILCIRGSSCHIKSREDGSLVTSGQWAADRECVPGQTYMIGGKEVEIDEAISPQKLEQEGQTTRINNPVSHALAAPPQSTQLTPKAHTTQFTPQAHTTQFAAKAHTGAFTHRANLKFKPPMRPHNLSKPLNPIPADKSKYFVNSTFGHAFNTPSTTISSGLKRTKVASLAHGEADITAEKEPKQFKPLSLEPLQGPSTTKSVLQEVDQPQAFVCLYRKLKHGTNATWDGDGILSIVRSQRGRMAVLKDSGTRQVMGSMLLAANSSLKNGALVQVGSREVEIQGPATESELFNLEKHSQESTRDDWTDIVKNDAPAASFKDPMIIKRPRTSGPIFDPRAEGAIVLTRPGNAWLLKSDYQNAEVVDVVVDPSLAQSLRPHQVDGLKFMYECTMGLRDVGGHGCILADEMGLGKSVQAISLIWTLMRQNPVSGQGPVIKRAMIVCPVTLVKNWKREIYKWLGRSRLNVFTADGKCDFKQFSCSHYYNVLVIGYEKLRTLSKEVNSLHPPIGLIIADEGHRLKSTEAKTTQALRSLKTKRRVVLSGTPIQNNLSEYYAMVDFINPGILDDYRTFKKKFEQPILKSREPHCNPIQRSQGEARAEELAKMSQNYVLRRGSEVIQEHLPRRYDYCVFISPTTVQRNIYEAVLDSPETRAIFSGEISQHLVMMNTLKLLCNSPGLLMNEDSIQSLGQISSSLFPAWVTRDDIQLSGKLIALAKFLAILKKANEEKIIVVSNFTKTLDIIESHCKESNYSFCRLDGKTPQNQRDNIVQVFNRSSASAQFIFLLSSKSGGVGLNLIGASRLILFDGDWNPATDLQAMARIWRQGQQKPCHIYRFLTTGTIDECIFQRQVTKIGLATDLMAAPQAGEAAATGGNTFTKSELKRVFELHTDTNCYTHDLLDCQCLENKSVEGPDQWEEENQVGGSMACLDEAESDGSLPDLDWGGFFPASKFKESEKDKDALKLKRKLAELEKWVHVNATDPKSVEELEDEVLHKTVAALNPNLTKECSPEEDQTTKDGLITFIFTKSIG</sequence>
<dbReference type="GO" id="GO:0007131">
    <property type="term" value="P:reciprocal meiotic recombination"/>
    <property type="evidence" value="ECO:0007669"/>
    <property type="project" value="TreeGrafter"/>
</dbReference>
<evidence type="ECO:0000259" key="6">
    <source>
        <dbReference type="PROSITE" id="PS51194"/>
    </source>
</evidence>
<evidence type="ECO:0000256" key="4">
    <source>
        <dbReference type="SAM" id="MobiDB-lite"/>
    </source>
</evidence>
<dbReference type="InterPro" id="IPR027417">
    <property type="entry name" value="P-loop_NTPase"/>
</dbReference>
<organism evidence="7 8">
    <name type="scientific">Puccinia coronata f. sp. avenae</name>
    <dbReference type="NCBI Taxonomy" id="200324"/>
    <lineage>
        <taxon>Eukaryota</taxon>
        <taxon>Fungi</taxon>
        <taxon>Dikarya</taxon>
        <taxon>Basidiomycota</taxon>
        <taxon>Pucciniomycotina</taxon>
        <taxon>Pucciniomycetes</taxon>
        <taxon>Pucciniales</taxon>
        <taxon>Pucciniaceae</taxon>
        <taxon>Puccinia</taxon>
    </lineage>
</organism>
<dbReference type="SUPFAM" id="SSF52540">
    <property type="entry name" value="P-loop containing nucleoside triphosphate hydrolases"/>
    <property type="match status" value="2"/>
</dbReference>
<dbReference type="InterPro" id="IPR014001">
    <property type="entry name" value="Helicase_ATP-bd"/>
</dbReference>
<keyword evidence="3" id="KW-0067">ATP-binding</keyword>
<evidence type="ECO:0000256" key="1">
    <source>
        <dbReference type="ARBA" id="ARBA00022741"/>
    </source>
</evidence>
<evidence type="ECO:0000259" key="5">
    <source>
        <dbReference type="PROSITE" id="PS51192"/>
    </source>
</evidence>
<dbReference type="GO" id="GO:0015616">
    <property type="term" value="F:DNA translocase activity"/>
    <property type="evidence" value="ECO:0007669"/>
    <property type="project" value="TreeGrafter"/>
</dbReference>
<dbReference type="InterPro" id="IPR050496">
    <property type="entry name" value="SNF2_RAD54_helicase_repair"/>
</dbReference>
<dbReference type="Gene3D" id="3.40.50.10810">
    <property type="entry name" value="Tandem AAA-ATPase domain"/>
    <property type="match status" value="1"/>
</dbReference>
<keyword evidence="2" id="KW-0378">Hydrolase</keyword>
<dbReference type="GO" id="GO:0005524">
    <property type="term" value="F:ATP binding"/>
    <property type="evidence" value="ECO:0007669"/>
    <property type="project" value="InterPro"/>
</dbReference>
<dbReference type="PROSITE" id="PS51192">
    <property type="entry name" value="HELICASE_ATP_BIND_1"/>
    <property type="match status" value="1"/>
</dbReference>
<proteinExistence type="predicted"/>
<dbReference type="Gene3D" id="3.40.50.300">
    <property type="entry name" value="P-loop containing nucleotide triphosphate hydrolases"/>
    <property type="match status" value="1"/>
</dbReference>
<feature type="domain" description="Helicase ATP-binding" evidence="5">
    <location>
        <begin position="453"/>
        <end position="623"/>
    </location>
</feature>
<dbReference type="InterPro" id="IPR049730">
    <property type="entry name" value="SNF2/RAD54-like_C"/>
</dbReference>
<gene>
    <name evidence="7" type="ORF">PCASD_06683</name>
</gene>
<dbReference type="Pfam" id="PF00271">
    <property type="entry name" value="Helicase_C"/>
    <property type="match status" value="1"/>
</dbReference>
<dbReference type="InterPro" id="IPR038718">
    <property type="entry name" value="SNF2-like_sf"/>
</dbReference>
<dbReference type="PROSITE" id="PS51194">
    <property type="entry name" value="HELICASE_CTER"/>
    <property type="match status" value="1"/>
</dbReference>
<dbReference type="Pfam" id="PF00176">
    <property type="entry name" value="SNF2-rel_dom"/>
    <property type="match status" value="1"/>
</dbReference>
<evidence type="ECO:0000313" key="8">
    <source>
        <dbReference type="Proteomes" id="UP000235392"/>
    </source>
</evidence>
<name>A0A2N5UGT2_9BASI</name>
<dbReference type="GO" id="GO:0000724">
    <property type="term" value="P:double-strand break repair via homologous recombination"/>
    <property type="evidence" value="ECO:0007669"/>
    <property type="project" value="TreeGrafter"/>
</dbReference>
<feature type="region of interest" description="Disordered" evidence="4">
    <location>
        <begin position="234"/>
        <end position="254"/>
    </location>
</feature>
<dbReference type="GO" id="GO:0016787">
    <property type="term" value="F:hydrolase activity"/>
    <property type="evidence" value="ECO:0007669"/>
    <property type="project" value="UniProtKB-KW"/>
</dbReference>
<dbReference type="PANTHER" id="PTHR45629:SF7">
    <property type="entry name" value="DNA EXCISION REPAIR PROTEIN ERCC-6-RELATED"/>
    <property type="match status" value="1"/>
</dbReference>
<evidence type="ECO:0000256" key="3">
    <source>
        <dbReference type="ARBA" id="ARBA00022840"/>
    </source>
</evidence>
<dbReference type="InterPro" id="IPR000330">
    <property type="entry name" value="SNF2_N"/>
</dbReference>
<dbReference type="InterPro" id="IPR001650">
    <property type="entry name" value="Helicase_C-like"/>
</dbReference>
<dbReference type="CDD" id="cd18793">
    <property type="entry name" value="SF2_C_SNF"/>
    <property type="match status" value="1"/>
</dbReference>
<feature type="compositionally biased region" description="Basic and acidic residues" evidence="4">
    <location>
        <begin position="234"/>
        <end position="245"/>
    </location>
</feature>
<dbReference type="CDD" id="cd18004">
    <property type="entry name" value="DEXHc_RAD54"/>
    <property type="match status" value="1"/>
</dbReference>
<keyword evidence="1" id="KW-0547">Nucleotide-binding</keyword>
<dbReference type="SMART" id="SM00490">
    <property type="entry name" value="HELICc"/>
    <property type="match status" value="1"/>
</dbReference>
<evidence type="ECO:0008006" key="9">
    <source>
        <dbReference type="Google" id="ProtNLM"/>
    </source>
</evidence>
<dbReference type="AlphaFoldDB" id="A0A2N5UGT2"/>
<feature type="domain" description="Helicase C-terminal" evidence="6">
    <location>
        <begin position="776"/>
        <end position="930"/>
    </location>
</feature>
<protein>
    <recommendedName>
        <fullName evidence="9">DNA repair and recombination protein RAD54B</fullName>
    </recommendedName>
</protein>
<feature type="region of interest" description="Disordered" evidence="4">
    <location>
        <begin position="1"/>
        <end position="23"/>
    </location>
</feature>
<accession>A0A2N5UGT2</accession>
<dbReference type="GO" id="GO:0005634">
    <property type="term" value="C:nucleus"/>
    <property type="evidence" value="ECO:0007669"/>
    <property type="project" value="TreeGrafter"/>
</dbReference>
<dbReference type="FunFam" id="3.40.50.10810:FF:000020">
    <property type="entry name" value="DNA repair and recombination protein RAD54B"/>
    <property type="match status" value="1"/>
</dbReference>
<dbReference type="EMBL" id="PGCI01000151">
    <property type="protein sequence ID" value="PLW36974.1"/>
    <property type="molecule type" value="Genomic_DNA"/>
</dbReference>
<dbReference type="Gene3D" id="1.20.120.850">
    <property type="entry name" value="SWI2/SNF2 ATPases, N-terminal domain"/>
    <property type="match status" value="1"/>
</dbReference>
<dbReference type="SMART" id="SM00487">
    <property type="entry name" value="DEXDc"/>
    <property type="match status" value="1"/>
</dbReference>
<comment type="caution">
    <text evidence="7">The sequence shown here is derived from an EMBL/GenBank/DDBJ whole genome shotgun (WGS) entry which is preliminary data.</text>
</comment>
<dbReference type="Proteomes" id="UP000235392">
    <property type="component" value="Unassembled WGS sequence"/>
</dbReference>
<evidence type="ECO:0000256" key="2">
    <source>
        <dbReference type="ARBA" id="ARBA00022801"/>
    </source>
</evidence>
<reference evidence="7 8" key="1">
    <citation type="submission" date="2017-11" db="EMBL/GenBank/DDBJ databases">
        <title>De novo assembly and phasing of dikaryotic genomes from two isolates of Puccinia coronata f. sp. avenae, the causal agent of oat crown rust.</title>
        <authorList>
            <person name="Miller M.E."/>
            <person name="Zhang Y."/>
            <person name="Omidvar V."/>
            <person name="Sperschneider J."/>
            <person name="Schwessinger B."/>
            <person name="Raley C."/>
            <person name="Palmer J.M."/>
            <person name="Garnica D."/>
            <person name="Upadhyaya N."/>
            <person name="Rathjen J."/>
            <person name="Taylor J.M."/>
            <person name="Park R.F."/>
            <person name="Dodds P.N."/>
            <person name="Hirsch C.D."/>
            <person name="Kianian S.F."/>
            <person name="Figueroa M."/>
        </authorList>
    </citation>
    <scope>NUCLEOTIDE SEQUENCE [LARGE SCALE GENOMIC DNA]</scope>
    <source>
        <strain evidence="7">12SD80</strain>
    </source>
</reference>